<proteinExistence type="predicted"/>
<name>D7KQ64_ARALL</name>
<dbReference type="Gramene" id="fgenesh1_pg.C_scaffold_1000067">
    <property type="protein sequence ID" value="fgenesh1_pg.C_scaffold_1000067"/>
    <property type="gene ID" value="fgenesh1_pg.C_scaffold_1000067"/>
</dbReference>
<evidence type="ECO:0000313" key="2">
    <source>
        <dbReference type="Proteomes" id="UP000008694"/>
    </source>
</evidence>
<dbReference type="Proteomes" id="UP000008694">
    <property type="component" value="Unassembled WGS sequence"/>
</dbReference>
<sequence length="116" mass="13493">MKSFSIIDLSLQRSSANFSVGIDHLIHDLDPLCKTLAELCCGRNYRQCWLLQKHNNQFMKQKQILRTTDVDIRLPLLVHVSREKRPGYIDPQITKIGVVEQQLHKVKTKTKPEIDK</sequence>
<dbReference type="AlphaFoldDB" id="D7KQ64"/>
<dbReference type="EMBL" id="GL348713">
    <property type="protein sequence ID" value="EFH68319.1"/>
    <property type="molecule type" value="Genomic_DNA"/>
</dbReference>
<keyword evidence="2" id="KW-1185">Reference proteome</keyword>
<accession>D7KQ64</accession>
<protein>
    <submittedName>
        <fullName evidence="1">Predicted protein</fullName>
    </submittedName>
</protein>
<evidence type="ECO:0000313" key="1">
    <source>
        <dbReference type="EMBL" id="EFH68319.1"/>
    </source>
</evidence>
<reference evidence="2" key="1">
    <citation type="journal article" date="2011" name="Nat. Genet.">
        <title>The Arabidopsis lyrata genome sequence and the basis of rapid genome size change.</title>
        <authorList>
            <person name="Hu T.T."/>
            <person name="Pattyn P."/>
            <person name="Bakker E.G."/>
            <person name="Cao J."/>
            <person name="Cheng J.-F."/>
            <person name="Clark R.M."/>
            <person name="Fahlgren N."/>
            <person name="Fawcett J.A."/>
            <person name="Grimwood J."/>
            <person name="Gundlach H."/>
            <person name="Haberer G."/>
            <person name="Hollister J.D."/>
            <person name="Ossowski S."/>
            <person name="Ottilar R.P."/>
            <person name="Salamov A.A."/>
            <person name="Schneeberger K."/>
            <person name="Spannagl M."/>
            <person name="Wang X."/>
            <person name="Yang L."/>
            <person name="Nasrallah M.E."/>
            <person name="Bergelson J."/>
            <person name="Carrington J.C."/>
            <person name="Gaut B.S."/>
            <person name="Schmutz J."/>
            <person name="Mayer K.F.X."/>
            <person name="Van de Peer Y."/>
            <person name="Grigoriev I.V."/>
            <person name="Nordborg M."/>
            <person name="Weigel D."/>
            <person name="Guo Y.-L."/>
        </authorList>
    </citation>
    <scope>NUCLEOTIDE SEQUENCE [LARGE SCALE GENOMIC DNA]</scope>
    <source>
        <strain evidence="2">cv. MN47</strain>
    </source>
</reference>
<dbReference type="HOGENOM" id="CLU_2100205_0_0_1"/>
<gene>
    <name evidence="1" type="ORF">ARALYDRAFT_333502</name>
</gene>
<organism evidence="2">
    <name type="scientific">Arabidopsis lyrata subsp. lyrata</name>
    <name type="common">Lyre-leaved rock-cress</name>
    <dbReference type="NCBI Taxonomy" id="81972"/>
    <lineage>
        <taxon>Eukaryota</taxon>
        <taxon>Viridiplantae</taxon>
        <taxon>Streptophyta</taxon>
        <taxon>Embryophyta</taxon>
        <taxon>Tracheophyta</taxon>
        <taxon>Spermatophyta</taxon>
        <taxon>Magnoliopsida</taxon>
        <taxon>eudicotyledons</taxon>
        <taxon>Gunneridae</taxon>
        <taxon>Pentapetalae</taxon>
        <taxon>rosids</taxon>
        <taxon>malvids</taxon>
        <taxon>Brassicales</taxon>
        <taxon>Brassicaceae</taxon>
        <taxon>Camelineae</taxon>
        <taxon>Arabidopsis</taxon>
    </lineage>
</organism>